<dbReference type="EMBL" id="KE546995">
    <property type="protein sequence ID" value="EPY49511.1"/>
    <property type="molecule type" value="Genomic_DNA"/>
</dbReference>
<evidence type="ECO:0000313" key="4">
    <source>
        <dbReference type="EMBL" id="EPY49511.1"/>
    </source>
</evidence>
<dbReference type="Pfam" id="PF07985">
    <property type="entry name" value="SRR1"/>
    <property type="match status" value="1"/>
</dbReference>
<proteinExistence type="inferred from homology"/>
<dbReference type="InterPro" id="IPR012942">
    <property type="entry name" value="SRR1-like"/>
</dbReference>
<name>S9X6V7_SCHCR</name>
<feature type="domain" description="SRR1-like" evidence="3">
    <location>
        <begin position="62"/>
        <end position="225"/>
    </location>
</feature>
<dbReference type="GO" id="GO:0005634">
    <property type="term" value="C:nucleus"/>
    <property type="evidence" value="ECO:0007669"/>
    <property type="project" value="TreeGrafter"/>
</dbReference>
<evidence type="ECO:0000259" key="3">
    <source>
        <dbReference type="Pfam" id="PF07985"/>
    </source>
</evidence>
<dbReference type="Proteomes" id="UP000015464">
    <property type="component" value="Unassembled WGS sequence"/>
</dbReference>
<keyword evidence="5" id="KW-1185">Reference proteome</keyword>
<dbReference type="PANTHER" id="PTHR28626">
    <property type="entry name" value="SRR1-LIKE PROTEIN"/>
    <property type="match status" value="1"/>
</dbReference>
<dbReference type="RefSeq" id="XP_013025538.1">
    <property type="nucleotide sequence ID" value="XM_013170084.1"/>
</dbReference>
<protein>
    <submittedName>
        <fullName evidence="4">SRR1 family protein</fullName>
    </submittedName>
</protein>
<dbReference type="PANTHER" id="PTHR28626:SF3">
    <property type="entry name" value="SRR1-LIKE PROTEIN"/>
    <property type="match status" value="1"/>
</dbReference>
<dbReference type="eggNOG" id="KOG3131">
    <property type="taxonomic scope" value="Eukaryota"/>
</dbReference>
<comment type="similarity">
    <text evidence="1">Belongs to the SRR1 family.</text>
</comment>
<dbReference type="GO" id="GO:0005737">
    <property type="term" value="C:cytoplasm"/>
    <property type="evidence" value="ECO:0007669"/>
    <property type="project" value="TreeGrafter"/>
</dbReference>
<evidence type="ECO:0000256" key="1">
    <source>
        <dbReference type="ARBA" id="ARBA00009856"/>
    </source>
</evidence>
<dbReference type="OrthoDB" id="551431at2759"/>
<accession>S9X6V7</accession>
<dbReference type="OMA" id="MPHCPTS"/>
<reference evidence="4 5" key="1">
    <citation type="journal article" date="2011" name="Science">
        <title>Comparative functional genomics of the fission yeasts.</title>
        <authorList>
            <person name="Rhind N."/>
            <person name="Chen Z."/>
            <person name="Yassour M."/>
            <person name="Thompson D.A."/>
            <person name="Haas B.J."/>
            <person name="Habib N."/>
            <person name="Wapinski I."/>
            <person name="Roy S."/>
            <person name="Lin M.F."/>
            <person name="Heiman D.I."/>
            <person name="Young S.K."/>
            <person name="Furuya K."/>
            <person name="Guo Y."/>
            <person name="Pidoux A."/>
            <person name="Chen H.M."/>
            <person name="Robbertse B."/>
            <person name="Goldberg J.M."/>
            <person name="Aoki K."/>
            <person name="Bayne E.H."/>
            <person name="Berlin A.M."/>
            <person name="Desjardins C.A."/>
            <person name="Dobbs E."/>
            <person name="Dukaj L."/>
            <person name="Fan L."/>
            <person name="FitzGerald M.G."/>
            <person name="French C."/>
            <person name="Gujja S."/>
            <person name="Hansen K."/>
            <person name="Keifenheim D."/>
            <person name="Levin J.Z."/>
            <person name="Mosher R.A."/>
            <person name="Mueller C.A."/>
            <person name="Pfiffner J."/>
            <person name="Priest M."/>
            <person name="Russ C."/>
            <person name="Smialowska A."/>
            <person name="Swoboda P."/>
            <person name="Sykes S.M."/>
            <person name="Vaughn M."/>
            <person name="Vengrova S."/>
            <person name="Yoder R."/>
            <person name="Zeng Q."/>
            <person name="Allshire R."/>
            <person name="Baulcombe D."/>
            <person name="Birren B.W."/>
            <person name="Brown W."/>
            <person name="Ekwall K."/>
            <person name="Kellis M."/>
            <person name="Leatherwood J."/>
            <person name="Levin H."/>
            <person name="Margalit H."/>
            <person name="Martienssen R."/>
            <person name="Nieduszynski C.A."/>
            <person name="Spatafora J.W."/>
            <person name="Friedman N."/>
            <person name="Dalgaard J.Z."/>
            <person name="Baumann P."/>
            <person name="Niki H."/>
            <person name="Regev A."/>
            <person name="Nusbaum C."/>
        </authorList>
    </citation>
    <scope>NUCLEOTIDE SEQUENCE [LARGE SCALE GENOMIC DNA]</scope>
    <source>
        <strain evidence="5">OY26 / ATCC MYA-4695 / CBS 11777 / NBRC 106824 / NRRL Y48691</strain>
    </source>
</reference>
<evidence type="ECO:0000313" key="5">
    <source>
        <dbReference type="Proteomes" id="UP000015464"/>
    </source>
</evidence>
<feature type="region of interest" description="Disordered" evidence="2">
    <location>
        <begin position="230"/>
        <end position="258"/>
    </location>
</feature>
<gene>
    <name evidence="4" type="ORF">SPOG_01396</name>
</gene>
<dbReference type="InterPro" id="IPR040044">
    <property type="entry name" value="SRR1L"/>
</dbReference>
<evidence type="ECO:0000256" key="2">
    <source>
        <dbReference type="SAM" id="MobiDB-lite"/>
    </source>
</evidence>
<dbReference type="GeneID" id="25035725"/>
<dbReference type="HOGENOM" id="CLU_1134129_0_0_1"/>
<organism evidence="4 5">
    <name type="scientific">Schizosaccharomyces cryophilus (strain OY26 / ATCC MYA-4695 / CBS 11777 / NBRC 106824 / NRRL Y48691)</name>
    <name type="common">Fission yeast</name>
    <dbReference type="NCBI Taxonomy" id="653667"/>
    <lineage>
        <taxon>Eukaryota</taxon>
        <taxon>Fungi</taxon>
        <taxon>Dikarya</taxon>
        <taxon>Ascomycota</taxon>
        <taxon>Taphrinomycotina</taxon>
        <taxon>Schizosaccharomycetes</taxon>
        <taxon>Schizosaccharomycetales</taxon>
        <taxon>Schizosaccharomycetaceae</taxon>
        <taxon>Schizosaccharomyces</taxon>
    </lineage>
</organism>
<feature type="compositionally biased region" description="Basic and acidic residues" evidence="2">
    <location>
        <begin position="231"/>
        <end position="240"/>
    </location>
</feature>
<sequence>MDFVLVTNPRRRKKGTVGKGKNVSKKNADIDKELWSQEALEKKLAKNEDRFHVERYLKKIRSLLEPQALQFNHCLSLGLGRLHTVTASLQLQLFFELQSIFKIPSSNCSFYDPAFLEDDIQFLQNKGFTILRDSPKLECLENTLLYMPHCPTSLYEQWLDVYSRSEKQFSMCGNNLQLYVDNLPSKDIKSKYPNIYRVCQKKLYTQILFPEFSEAFAFNDLSFHFPYPPQSDEHPKKTLPEKTPSTVADASNVAEHPN</sequence>
<dbReference type="AlphaFoldDB" id="S9X6V7"/>